<gene>
    <name evidence="1" type="ORF">EZS27_024174</name>
</gene>
<dbReference type="EMBL" id="SNRY01002107">
    <property type="protein sequence ID" value="KAA6326762.1"/>
    <property type="molecule type" value="Genomic_DNA"/>
</dbReference>
<proteinExistence type="predicted"/>
<reference evidence="1" key="1">
    <citation type="submission" date="2019-03" db="EMBL/GenBank/DDBJ databases">
        <title>Single cell metagenomics reveals metabolic interactions within the superorganism composed of flagellate Streblomastix strix and complex community of Bacteroidetes bacteria on its surface.</title>
        <authorList>
            <person name="Treitli S.C."/>
            <person name="Kolisko M."/>
            <person name="Husnik F."/>
            <person name="Keeling P."/>
            <person name="Hampl V."/>
        </authorList>
    </citation>
    <scope>NUCLEOTIDE SEQUENCE</scope>
    <source>
        <strain evidence="1">STM</strain>
    </source>
</reference>
<organism evidence="1">
    <name type="scientific">termite gut metagenome</name>
    <dbReference type="NCBI Taxonomy" id="433724"/>
    <lineage>
        <taxon>unclassified sequences</taxon>
        <taxon>metagenomes</taxon>
        <taxon>organismal metagenomes</taxon>
    </lineage>
</organism>
<dbReference type="AlphaFoldDB" id="A0A5J4QYW1"/>
<name>A0A5J4QYW1_9ZZZZ</name>
<evidence type="ECO:0000313" key="1">
    <source>
        <dbReference type="EMBL" id="KAA6326762.1"/>
    </source>
</evidence>
<accession>A0A5J4QYW1</accession>
<protein>
    <submittedName>
        <fullName evidence="1">Uncharacterized protein</fullName>
    </submittedName>
</protein>
<sequence length="62" mass="7686">MKVEELCFKLFKNHLTFYFEFIAKIRIDRENINIIMYICKGYVVSYEGRFKFKLRQIRTKIV</sequence>
<comment type="caution">
    <text evidence="1">The sequence shown here is derived from an EMBL/GenBank/DDBJ whole genome shotgun (WGS) entry which is preliminary data.</text>
</comment>